<name>A0A8J2RSY0_9CRUS</name>
<gene>
    <name evidence="2" type="ORF">DGAL_LOCUS9897</name>
</gene>
<dbReference type="OrthoDB" id="6745084at2759"/>
<dbReference type="InterPro" id="IPR002110">
    <property type="entry name" value="Ankyrin_rpt"/>
</dbReference>
<feature type="compositionally biased region" description="Polar residues" evidence="1">
    <location>
        <begin position="770"/>
        <end position="781"/>
    </location>
</feature>
<evidence type="ECO:0000313" key="3">
    <source>
        <dbReference type="Proteomes" id="UP000789390"/>
    </source>
</evidence>
<comment type="caution">
    <text evidence="2">The sequence shown here is derived from an EMBL/GenBank/DDBJ whole genome shotgun (WGS) entry which is preliminary data.</text>
</comment>
<keyword evidence="3" id="KW-1185">Reference proteome</keyword>
<dbReference type="Proteomes" id="UP000789390">
    <property type="component" value="Unassembled WGS sequence"/>
</dbReference>
<proteinExistence type="predicted"/>
<dbReference type="SMART" id="SM00248">
    <property type="entry name" value="ANK"/>
    <property type="match status" value="3"/>
</dbReference>
<dbReference type="Gene3D" id="3.40.50.300">
    <property type="entry name" value="P-loop containing nucleotide triphosphate hydrolases"/>
    <property type="match status" value="1"/>
</dbReference>
<feature type="region of interest" description="Disordered" evidence="1">
    <location>
        <begin position="768"/>
        <end position="787"/>
    </location>
</feature>
<dbReference type="InterPro" id="IPR036770">
    <property type="entry name" value="Ankyrin_rpt-contain_sf"/>
</dbReference>
<feature type="compositionally biased region" description="Basic and acidic residues" evidence="1">
    <location>
        <begin position="714"/>
        <end position="723"/>
    </location>
</feature>
<dbReference type="SUPFAM" id="SSF52540">
    <property type="entry name" value="P-loop containing nucleoside triphosphate hydrolases"/>
    <property type="match status" value="1"/>
</dbReference>
<feature type="region of interest" description="Disordered" evidence="1">
    <location>
        <begin position="1526"/>
        <end position="1552"/>
    </location>
</feature>
<dbReference type="PANTHER" id="PTHR46312:SF2">
    <property type="entry name" value="NUCLEOTIDE-BINDING OLIGOMERIZATION DOMAIN-CONTAINING PROTEIN 2-LIKE"/>
    <property type="match status" value="1"/>
</dbReference>
<evidence type="ECO:0000256" key="1">
    <source>
        <dbReference type="SAM" id="MobiDB-lite"/>
    </source>
</evidence>
<protein>
    <recommendedName>
        <fullName evidence="4">NACHT domain-containing protein</fullName>
    </recommendedName>
</protein>
<feature type="compositionally biased region" description="Acidic residues" evidence="1">
    <location>
        <begin position="1526"/>
        <end position="1550"/>
    </location>
</feature>
<organism evidence="2 3">
    <name type="scientific">Daphnia galeata</name>
    <dbReference type="NCBI Taxonomy" id="27404"/>
    <lineage>
        <taxon>Eukaryota</taxon>
        <taxon>Metazoa</taxon>
        <taxon>Ecdysozoa</taxon>
        <taxon>Arthropoda</taxon>
        <taxon>Crustacea</taxon>
        <taxon>Branchiopoda</taxon>
        <taxon>Diplostraca</taxon>
        <taxon>Cladocera</taxon>
        <taxon>Anomopoda</taxon>
        <taxon>Daphniidae</taxon>
        <taxon>Daphnia</taxon>
    </lineage>
</organism>
<reference evidence="2" key="1">
    <citation type="submission" date="2021-11" db="EMBL/GenBank/DDBJ databases">
        <authorList>
            <person name="Schell T."/>
        </authorList>
    </citation>
    <scope>NUCLEOTIDE SEQUENCE</scope>
    <source>
        <strain evidence="2">M5</strain>
    </source>
</reference>
<dbReference type="EMBL" id="CAKKLH010000235">
    <property type="protein sequence ID" value="CAH0106739.1"/>
    <property type="molecule type" value="Genomic_DNA"/>
</dbReference>
<dbReference type="Gene3D" id="1.25.40.20">
    <property type="entry name" value="Ankyrin repeat-containing domain"/>
    <property type="match status" value="1"/>
</dbReference>
<accession>A0A8J2RSY0</accession>
<sequence>MEPTNFNSETDNSPASVGLKKTLHGNVFQLKLLMLFLIRGIAAGYQFQLGSEMPEVGGKFEDLIFKFKDETTSNEKQIKSYQFLQAKHTQNEEQEKITATEILNDNEGDFSLPKYFRSYFRDIIQGSKGCLVENVHDCIICTNIGFENENDLRKGGIELIRLDNDDKILSFDNEVSARYKLKKTVQLCQKFAGWSEIHFLAKTLLEYATQNKKLTLKKDVFKSYHSVLVKEKVIDRERQPSGKLNKDFLDGTNLIGNVKEFRQILSDFTFEKMKNRETEDSAEQRKSVFETFWRDTSFQLSKDFGTKSQSPDETKKSLDCAIRDEDITSFLDKLVFAVHTPNEVKLDSILKSEVGKYYELYENDFQSDFILRKMLDWLKKKESTFITSEEGKKIFEEGEKKMESLRVTAISIDYQKQLKEALKFNVEAIGKMKKKLMQLLTSPNRIGRITTPLPKRTAVKVIGALEKFKSEERKTTTNNQIPKNYFQYEDSYLVTSLSRLQKEIELQKDSNSLAEGSKFVETLHSEHSHHLLIVVCEDGPSKETDEFCQKLLKKMPKKRVIIISQVKGEVVDELNFSDLSENSQRVLLEKEIKFQGSLQSVGDLIERRDTTLDGLIKNGDAENIFDFNSIEELIAGKPIEISSGSSAHFEQNLYIERQLEFPFANFNDFYDRLAKSLKCTKEKLLNEFVIDSQGNIEWFVEDDGEKKICGKTEKKKVKEKENENSINSPSANDDATPEEEVTNTNENRKGRVVKKSRKQEIWEEMKKIVNENSGNSPSSNADPKKDLITNEKSKGKVFILDGIAGTGKSTILSNYYEGIKKKHPDTWVIRIDLLDYSKELQFSPINQGSAIKFFVDIFAKNSPFARSLLTHRFETDGGIVVMLDGYDEIGDEKREKVLQLVTAIKLTNVDALYLTTRSHFKKDLQDKLFQFSYTLKKFSDENQVDCLSKYWTSKLEMQDEIQEKSIQSFGETLVTRLSTTLKDKEKDFIGIPLQCRMLAEIYETQLIDTIRQGLSIDSLIQDISTTDLDLTSLYSLFMEKKFEIYVSQKLKTDNSNDPLNSNIEHTKDGLEEYLRKLAIKTIVFYSDDVDVLVGKSKSFVSCNKMRQEEKRLTDLGVRCGFLGKDDKGEKKFLHRTYAEYLFAKYLHVGFLPEEDEDCNQLLTSQPVRELIFRTILLDEQFEGMRVFFNSMINKKAEPTAHLSREIEKYNRILVVAIRDQNANLFTFLCDCLNMSLEKVEIQTILHHNARLEYKQYRKTFMYNMCVQNSKVFERFISYYEVENADKEAVEFILHQMFHIDLKNVSESEPNQEEMTKIIERVIRFFDRNRETTKKFLNNTGGRKIHPDLIDNPGFIVNALLFNECYSSNLKSFLELLSSVYCEDTEFEIFLLETIEEYKHDISRGNLEKTLTVLRDLERNEVLEGISCQIFRMDVQLFKRFYQPKKEARADEDVLLTTNAISIAIFIYQSLLVRDSHQMTRLHRAALHGDEETVGQILEMVGIFCSSPETQKMGMKVLHKVFVIEKDDEEDEDEEEEEEDEEEEEEEDEEDKYGIPLIKNQDITPLYVAAACEHENIFKQMLEFLRDVLPKDKLTYYVTKQNGFLSYALWDAIKWRKVEMFRFILKSVKETLGQYYLIELMKENRDCWRDKKIFFEVIVKVIDGENGYKELNDLLFSNYMKIKQFKYIDKYTLQKMLSVGEMDAWIKRLLDTNFREGFVLVIRHLLKKLTDEQRPQLLRLIISVNSDQKSYWGRWEDEFVFCYSERIDSKRVSSLMRFMQCVSDNLSQSEIKELLTRNNNRIIKVALSRGGKMLSLLSNEKGAISIQDLTNIVSKLIEGVNGKLKYVTDIRGGGGFREGMRNILDFYFNYVEKFDLSKLVEAISCNYTGRDGDNIWSIYLKKPITMPVHYGFSVCFQQVLIIS</sequence>
<dbReference type="InterPro" id="IPR027417">
    <property type="entry name" value="P-loop_NTPase"/>
</dbReference>
<feature type="compositionally biased region" description="Polar residues" evidence="1">
    <location>
        <begin position="724"/>
        <end position="733"/>
    </location>
</feature>
<feature type="region of interest" description="Disordered" evidence="1">
    <location>
        <begin position="714"/>
        <end position="757"/>
    </location>
</feature>
<dbReference type="PANTHER" id="PTHR46312">
    <property type="entry name" value="NACHT DOMAIN-CONTAINING PROTEIN"/>
    <property type="match status" value="1"/>
</dbReference>
<evidence type="ECO:0000313" key="2">
    <source>
        <dbReference type="EMBL" id="CAH0106739.1"/>
    </source>
</evidence>
<dbReference type="SUPFAM" id="SSF48403">
    <property type="entry name" value="Ankyrin repeat"/>
    <property type="match status" value="1"/>
</dbReference>
<evidence type="ECO:0008006" key="4">
    <source>
        <dbReference type="Google" id="ProtNLM"/>
    </source>
</evidence>